<dbReference type="CDD" id="cd02440">
    <property type="entry name" value="AdoMet_MTases"/>
    <property type="match status" value="1"/>
</dbReference>
<accession>A0A8B6M5N1</accession>
<evidence type="ECO:0000259" key="4">
    <source>
        <dbReference type="Pfam" id="PF13649"/>
    </source>
</evidence>
<keyword evidence="6" id="KW-1185">Reference proteome</keyword>
<reference evidence="5 6" key="1">
    <citation type="submission" date="2019-05" db="EMBL/GenBank/DDBJ databases">
        <authorList>
            <person name="Farhan Ul Haque M."/>
        </authorList>
    </citation>
    <scope>NUCLEOTIDE SEQUENCE [LARGE SCALE GENOMIC DNA]</scope>
    <source>
        <strain evidence="5">2</strain>
    </source>
</reference>
<evidence type="ECO:0000313" key="5">
    <source>
        <dbReference type="EMBL" id="VTZ49663.1"/>
    </source>
</evidence>
<dbReference type="GO" id="GO:0032259">
    <property type="term" value="P:methylation"/>
    <property type="evidence" value="ECO:0007669"/>
    <property type="project" value="UniProtKB-KW"/>
</dbReference>
<dbReference type="RefSeq" id="WP_174511939.1">
    <property type="nucleotide sequence ID" value="NZ_CABFMQ020000074.1"/>
</dbReference>
<evidence type="ECO:0000256" key="3">
    <source>
        <dbReference type="ARBA" id="ARBA00022691"/>
    </source>
</evidence>
<comment type="caution">
    <text evidence="5">The sequence shown here is derived from an EMBL/GenBank/DDBJ whole genome shotgun (WGS) entry which is preliminary data.</text>
</comment>
<dbReference type="AlphaFoldDB" id="A0A8B6M5N1"/>
<sequence>MSGFSSDPGFAERRARARIELDAIDPAKGAAPDASDPLRRGWFEAVYALAENDAARVPWANLSPHPLTRSFVDLQIRGLEGLCALDVGCGLGDNAECFSAAGADVTAFDLVEEAVQWAKRRFPDSKVAYSAEDLFKVPPEWREKFDLVHECYTLQALAPELLPKALAALASLLAPDGKLLVIARARDEDAPASGPPWPLPPSIFAEAERHGLRRIVIEDIAATAEVPIRHWRALLRRSDAA</sequence>
<evidence type="ECO:0000313" key="6">
    <source>
        <dbReference type="Proteomes" id="UP000485880"/>
    </source>
</evidence>
<dbReference type="GO" id="GO:0008168">
    <property type="term" value="F:methyltransferase activity"/>
    <property type="evidence" value="ECO:0007669"/>
    <property type="project" value="UniProtKB-KW"/>
</dbReference>
<name>A0A8B6M5N1_METTU</name>
<dbReference type="InterPro" id="IPR041698">
    <property type="entry name" value="Methyltransf_25"/>
</dbReference>
<evidence type="ECO:0000256" key="2">
    <source>
        <dbReference type="ARBA" id="ARBA00022679"/>
    </source>
</evidence>
<proteinExistence type="predicted"/>
<evidence type="ECO:0000256" key="1">
    <source>
        <dbReference type="ARBA" id="ARBA00022603"/>
    </source>
</evidence>
<dbReference type="SUPFAM" id="SSF53335">
    <property type="entry name" value="S-adenosyl-L-methionine-dependent methyltransferases"/>
    <property type="match status" value="1"/>
</dbReference>
<protein>
    <submittedName>
        <fullName evidence="5">SAM-dependent methyltransferase</fullName>
    </submittedName>
</protein>
<dbReference type="EMBL" id="CABFMQ020000074">
    <property type="protein sequence ID" value="VTZ49663.1"/>
    <property type="molecule type" value="Genomic_DNA"/>
</dbReference>
<dbReference type="Gene3D" id="3.40.50.150">
    <property type="entry name" value="Vaccinia Virus protein VP39"/>
    <property type="match status" value="1"/>
</dbReference>
<keyword evidence="3" id="KW-0949">S-adenosyl-L-methionine</keyword>
<gene>
    <name evidence="5" type="ORF">MPC4_180069</name>
</gene>
<feature type="domain" description="Methyltransferase" evidence="4">
    <location>
        <begin position="85"/>
        <end position="177"/>
    </location>
</feature>
<dbReference type="PANTHER" id="PTHR43464:SF19">
    <property type="entry name" value="UBIQUINONE BIOSYNTHESIS O-METHYLTRANSFERASE, MITOCHONDRIAL"/>
    <property type="match status" value="1"/>
</dbReference>
<keyword evidence="1 5" id="KW-0489">Methyltransferase</keyword>
<dbReference type="Proteomes" id="UP000485880">
    <property type="component" value="Unassembled WGS sequence"/>
</dbReference>
<dbReference type="InterPro" id="IPR029063">
    <property type="entry name" value="SAM-dependent_MTases_sf"/>
</dbReference>
<organism evidence="5 6">
    <name type="scientific">Methylocella tundrae</name>
    <dbReference type="NCBI Taxonomy" id="227605"/>
    <lineage>
        <taxon>Bacteria</taxon>
        <taxon>Pseudomonadati</taxon>
        <taxon>Pseudomonadota</taxon>
        <taxon>Alphaproteobacteria</taxon>
        <taxon>Hyphomicrobiales</taxon>
        <taxon>Beijerinckiaceae</taxon>
        <taxon>Methylocella</taxon>
    </lineage>
</organism>
<keyword evidence="2 5" id="KW-0808">Transferase</keyword>
<dbReference type="Pfam" id="PF13649">
    <property type="entry name" value="Methyltransf_25"/>
    <property type="match status" value="1"/>
</dbReference>
<dbReference type="PANTHER" id="PTHR43464">
    <property type="entry name" value="METHYLTRANSFERASE"/>
    <property type="match status" value="1"/>
</dbReference>